<dbReference type="SUPFAM" id="SSF81321">
    <property type="entry name" value="Family A G protein-coupled receptor-like"/>
    <property type="match status" value="1"/>
</dbReference>
<dbReference type="RefSeq" id="XP_030634912.1">
    <property type="nucleotide sequence ID" value="XM_030779052.1"/>
</dbReference>
<dbReference type="GO" id="GO:0005886">
    <property type="term" value="C:plasma membrane"/>
    <property type="evidence" value="ECO:0007669"/>
    <property type="project" value="TreeGrafter"/>
</dbReference>
<feature type="transmembrane region" description="Helical" evidence="9">
    <location>
        <begin position="299"/>
        <end position="321"/>
    </location>
</feature>
<accession>A0A6J2VS79</accession>
<reference evidence="12" key="1">
    <citation type="submission" date="2025-08" db="UniProtKB">
        <authorList>
            <consortium name="RefSeq"/>
        </authorList>
    </citation>
    <scope>IDENTIFICATION</scope>
</reference>
<dbReference type="OrthoDB" id="10037617at2759"/>
<dbReference type="GO" id="GO:0004930">
    <property type="term" value="F:G protein-coupled receptor activity"/>
    <property type="evidence" value="ECO:0007669"/>
    <property type="project" value="UniProtKB-KW"/>
</dbReference>
<keyword evidence="11" id="KW-1185">Reference proteome</keyword>
<dbReference type="PANTHER" id="PTHR45695:SF36">
    <property type="entry name" value="G-PROTEIN COUPLED RECEPTORS FAMILY 1 PROFILE DOMAIN-CONTAINING PROTEIN"/>
    <property type="match status" value="1"/>
</dbReference>
<feature type="compositionally biased region" description="Polar residues" evidence="8">
    <location>
        <begin position="406"/>
        <end position="416"/>
    </location>
</feature>
<dbReference type="AlphaFoldDB" id="A0A6J2VS79"/>
<feature type="transmembrane region" description="Helical" evidence="9">
    <location>
        <begin position="238"/>
        <end position="261"/>
    </location>
</feature>
<evidence type="ECO:0000256" key="8">
    <source>
        <dbReference type="SAM" id="MobiDB-lite"/>
    </source>
</evidence>
<name>A0A6J2VS79_CHACN</name>
<evidence type="ECO:0000256" key="4">
    <source>
        <dbReference type="ARBA" id="ARBA00023040"/>
    </source>
</evidence>
<keyword evidence="5 9" id="KW-0472">Membrane</keyword>
<evidence type="ECO:0000256" key="9">
    <source>
        <dbReference type="SAM" id="Phobius"/>
    </source>
</evidence>
<feature type="transmembrane region" description="Helical" evidence="9">
    <location>
        <begin position="186"/>
        <end position="206"/>
    </location>
</feature>
<keyword evidence="3 9" id="KW-1133">Transmembrane helix</keyword>
<keyword evidence="7" id="KW-0807">Transducer</keyword>
<evidence type="ECO:0000259" key="10">
    <source>
        <dbReference type="PROSITE" id="PS50262"/>
    </source>
</evidence>
<dbReference type="InterPro" id="IPR017452">
    <property type="entry name" value="GPCR_Rhodpsn_7TM"/>
</dbReference>
<organism evidence="11 12">
    <name type="scientific">Chanos chanos</name>
    <name type="common">Milkfish</name>
    <name type="synonym">Mugil chanos</name>
    <dbReference type="NCBI Taxonomy" id="29144"/>
    <lineage>
        <taxon>Eukaryota</taxon>
        <taxon>Metazoa</taxon>
        <taxon>Chordata</taxon>
        <taxon>Craniata</taxon>
        <taxon>Vertebrata</taxon>
        <taxon>Euteleostomi</taxon>
        <taxon>Actinopterygii</taxon>
        <taxon>Neopterygii</taxon>
        <taxon>Teleostei</taxon>
        <taxon>Ostariophysi</taxon>
        <taxon>Gonorynchiformes</taxon>
        <taxon>Chanidae</taxon>
        <taxon>Chanos</taxon>
    </lineage>
</organism>
<feature type="transmembrane region" description="Helical" evidence="9">
    <location>
        <begin position="107"/>
        <end position="132"/>
    </location>
</feature>
<evidence type="ECO:0000256" key="2">
    <source>
        <dbReference type="ARBA" id="ARBA00022692"/>
    </source>
</evidence>
<evidence type="ECO:0000313" key="12">
    <source>
        <dbReference type="RefSeq" id="XP_030634912.1"/>
    </source>
</evidence>
<keyword evidence="2 9" id="KW-0812">Transmembrane</keyword>
<sequence>MNLTPDQPPAQLLDILSDLGVKYELQNRSHDTESAGSDRFNYSFFPDNDALEWQLFLTIREPGTIALTVLYSLSFLVGFLGNTMSIKVLLGHRGSERLSGSSATRCLLINLAVCDLAVVCVCMPVTLGYRIYTVWLYGDFLCRAVPFTQAVSVSASVLSITVISVSRYYSVRFPLRSRSCFTRRRILATVAVVWVVSSVICAPVAVVTRRDEVGLIEGLPIILPVCSEVWPQPRLRQAYNILLFGALYCLPVTFNLILAFLTGRRLRGAGSGSQFSELDPRSQALHAARLRRRKQIAHMVAALVMVFAVSWLPLYVSDIWLDQGQRRPPEWLLQTRPFAQWLGLTNSSLNPFCYCFVGDLYRSARAIRLRYHQRMEFGGSSSASALALASLPKLLSLKSQEKDQVNVENDSETTGGQAWPEKCAQNTPLPCQLGIAEVPAACGSTKETVDQTGF</sequence>
<keyword evidence="4" id="KW-0297">G-protein coupled receptor</keyword>
<dbReference type="Gene3D" id="1.20.1070.10">
    <property type="entry name" value="Rhodopsin 7-helix transmembrane proteins"/>
    <property type="match status" value="1"/>
</dbReference>
<dbReference type="Proteomes" id="UP000504632">
    <property type="component" value="Chromosome 7"/>
</dbReference>
<evidence type="ECO:0000256" key="1">
    <source>
        <dbReference type="ARBA" id="ARBA00004141"/>
    </source>
</evidence>
<dbReference type="InterPro" id="IPR000276">
    <property type="entry name" value="GPCR_Rhodpsn"/>
</dbReference>
<evidence type="ECO:0000256" key="6">
    <source>
        <dbReference type="ARBA" id="ARBA00023170"/>
    </source>
</evidence>
<protein>
    <submittedName>
        <fullName evidence="12">Neuropeptide FF receptor 1</fullName>
    </submittedName>
</protein>
<gene>
    <name evidence="12" type="primary">LOC115816081</name>
</gene>
<dbReference type="PROSITE" id="PS50262">
    <property type="entry name" value="G_PROTEIN_RECEP_F1_2"/>
    <property type="match status" value="1"/>
</dbReference>
<feature type="transmembrane region" description="Helical" evidence="9">
    <location>
        <begin position="65"/>
        <end position="86"/>
    </location>
</feature>
<feature type="transmembrane region" description="Helical" evidence="9">
    <location>
        <begin position="144"/>
        <end position="165"/>
    </location>
</feature>
<dbReference type="InParanoid" id="A0A6J2VS79"/>
<dbReference type="PRINTS" id="PR00237">
    <property type="entry name" value="GPCRRHODOPSN"/>
</dbReference>
<evidence type="ECO:0000313" key="11">
    <source>
        <dbReference type="Proteomes" id="UP000504632"/>
    </source>
</evidence>
<dbReference type="Pfam" id="PF00001">
    <property type="entry name" value="7tm_1"/>
    <property type="match status" value="1"/>
</dbReference>
<evidence type="ECO:0000256" key="3">
    <source>
        <dbReference type="ARBA" id="ARBA00022989"/>
    </source>
</evidence>
<comment type="subcellular location">
    <subcellularLocation>
        <location evidence="1">Membrane</location>
        <topology evidence="1">Multi-pass membrane protein</topology>
    </subcellularLocation>
</comment>
<dbReference type="GeneID" id="115816081"/>
<keyword evidence="6 12" id="KW-0675">Receptor</keyword>
<feature type="region of interest" description="Disordered" evidence="8">
    <location>
        <begin position="402"/>
        <end position="421"/>
    </location>
</feature>
<feature type="domain" description="G-protein coupled receptors family 1 profile" evidence="10">
    <location>
        <begin position="81"/>
        <end position="354"/>
    </location>
</feature>
<proteinExistence type="predicted"/>
<evidence type="ECO:0000256" key="5">
    <source>
        <dbReference type="ARBA" id="ARBA00023136"/>
    </source>
</evidence>
<dbReference type="PANTHER" id="PTHR45695">
    <property type="entry name" value="LEUCOKININ RECEPTOR-RELATED"/>
    <property type="match status" value="1"/>
</dbReference>
<evidence type="ECO:0000256" key="7">
    <source>
        <dbReference type="ARBA" id="ARBA00023224"/>
    </source>
</evidence>
<dbReference type="CDD" id="cd14993">
    <property type="entry name" value="7tmA_CCKR-like"/>
    <property type="match status" value="1"/>
</dbReference>